<protein>
    <recommendedName>
        <fullName evidence="4">1-acyl-sn-glycerol-3-phosphate acyltransferase</fullName>
        <ecNumber evidence="4">2.3.1.51</ecNumber>
    </recommendedName>
</protein>
<evidence type="ECO:0000256" key="4">
    <source>
        <dbReference type="RuleBase" id="RU361267"/>
    </source>
</evidence>
<evidence type="ECO:0000313" key="8">
    <source>
        <dbReference type="EMBL" id="KAG0318201.1"/>
    </source>
</evidence>
<feature type="region of interest" description="Disordered" evidence="5">
    <location>
        <begin position="283"/>
        <end position="327"/>
    </location>
</feature>
<keyword evidence="3 4" id="KW-0012">Acyltransferase</keyword>
<dbReference type="PANTHER" id="PTHR10434">
    <property type="entry name" value="1-ACYL-SN-GLYCEROL-3-PHOSPHATE ACYLTRANSFERASE"/>
    <property type="match status" value="1"/>
</dbReference>
<evidence type="ECO:0000256" key="6">
    <source>
        <dbReference type="SAM" id="Phobius"/>
    </source>
</evidence>
<dbReference type="GO" id="GO:0005783">
    <property type="term" value="C:endoplasmic reticulum"/>
    <property type="evidence" value="ECO:0007669"/>
    <property type="project" value="TreeGrafter"/>
</dbReference>
<dbReference type="PANTHER" id="PTHR10434:SF11">
    <property type="entry name" value="1-ACYL-SN-GLYCEROL-3-PHOSPHATE ACYLTRANSFERASE"/>
    <property type="match status" value="1"/>
</dbReference>
<keyword evidence="4" id="KW-0444">Lipid biosynthesis</keyword>
<evidence type="ECO:0000256" key="5">
    <source>
        <dbReference type="SAM" id="MobiDB-lite"/>
    </source>
</evidence>
<proteinExistence type="inferred from homology"/>
<dbReference type="GO" id="GO:0006654">
    <property type="term" value="P:phosphatidic acid biosynthetic process"/>
    <property type="evidence" value="ECO:0007669"/>
    <property type="project" value="TreeGrafter"/>
</dbReference>
<comment type="domain">
    <text evidence="4">The HXXXXD motif is essential for acyltransferase activity and may constitute the binding site for the phosphate moiety of the glycerol-3-phosphate.</text>
</comment>
<evidence type="ECO:0000256" key="3">
    <source>
        <dbReference type="ARBA" id="ARBA00023315"/>
    </source>
</evidence>
<evidence type="ECO:0000256" key="2">
    <source>
        <dbReference type="ARBA" id="ARBA00022679"/>
    </source>
</evidence>
<dbReference type="GO" id="GO:0003841">
    <property type="term" value="F:1-acylglycerol-3-phosphate O-acyltransferase activity"/>
    <property type="evidence" value="ECO:0007669"/>
    <property type="project" value="UniProtKB-UniRule"/>
</dbReference>
<dbReference type="GO" id="GO:0016020">
    <property type="term" value="C:membrane"/>
    <property type="evidence" value="ECO:0007669"/>
    <property type="project" value="InterPro"/>
</dbReference>
<keyword evidence="9" id="KW-1185">Reference proteome</keyword>
<keyword evidence="6" id="KW-0472">Membrane</keyword>
<dbReference type="EC" id="2.3.1.51" evidence="4"/>
<dbReference type="InterPro" id="IPR002123">
    <property type="entry name" value="Plipid/glycerol_acylTrfase"/>
</dbReference>
<feature type="compositionally biased region" description="Low complexity" evidence="5">
    <location>
        <begin position="295"/>
        <end position="310"/>
    </location>
</feature>
<comment type="caution">
    <text evidence="8">The sequence shown here is derived from an EMBL/GenBank/DDBJ whole genome shotgun (WGS) entry which is preliminary data.</text>
</comment>
<comment type="catalytic activity">
    <reaction evidence="4">
        <text>a 1-acyl-sn-glycero-3-phosphate + an acyl-CoA = a 1,2-diacyl-sn-glycero-3-phosphate + CoA</text>
        <dbReference type="Rhea" id="RHEA:19709"/>
        <dbReference type="ChEBI" id="CHEBI:57287"/>
        <dbReference type="ChEBI" id="CHEBI:57970"/>
        <dbReference type="ChEBI" id="CHEBI:58342"/>
        <dbReference type="ChEBI" id="CHEBI:58608"/>
        <dbReference type="EC" id="2.3.1.51"/>
    </reaction>
</comment>
<evidence type="ECO:0000313" key="9">
    <source>
        <dbReference type="Proteomes" id="UP000738325"/>
    </source>
</evidence>
<dbReference type="NCBIfam" id="TIGR00530">
    <property type="entry name" value="AGP_acyltrn"/>
    <property type="match status" value="1"/>
</dbReference>
<name>A0A9P6URY3_9FUNG</name>
<dbReference type="SUPFAM" id="SSF69593">
    <property type="entry name" value="Glycerol-3-phosphate (1)-acyltransferase"/>
    <property type="match status" value="1"/>
</dbReference>
<gene>
    <name evidence="8" type="primary">SLC1_1</name>
    <name evidence="8" type="ORF">BGZ99_005805</name>
</gene>
<dbReference type="CDD" id="cd07989">
    <property type="entry name" value="LPLAT_AGPAT-like"/>
    <property type="match status" value="1"/>
</dbReference>
<evidence type="ECO:0000259" key="7">
    <source>
        <dbReference type="SMART" id="SM00563"/>
    </source>
</evidence>
<dbReference type="SMART" id="SM00563">
    <property type="entry name" value="PlsC"/>
    <property type="match status" value="1"/>
</dbReference>
<keyword evidence="4" id="KW-0443">Lipid metabolism</keyword>
<dbReference type="Pfam" id="PF01553">
    <property type="entry name" value="Acyltransferase"/>
    <property type="match status" value="1"/>
</dbReference>
<dbReference type="EMBL" id="JAAAIP010000383">
    <property type="protein sequence ID" value="KAG0318201.1"/>
    <property type="molecule type" value="Genomic_DNA"/>
</dbReference>
<keyword evidence="4" id="KW-0594">Phospholipid biosynthesis</keyword>
<keyword evidence="6" id="KW-1133">Transmembrane helix</keyword>
<dbReference type="OrthoDB" id="202234at2759"/>
<keyword evidence="6" id="KW-0812">Transmembrane</keyword>
<dbReference type="AlphaFoldDB" id="A0A9P6URY3"/>
<comment type="similarity">
    <text evidence="1 4">Belongs to the 1-acyl-sn-glycerol-3-phosphate acyltransferase family.</text>
</comment>
<feature type="transmembrane region" description="Helical" evidence="6">
    <location>
        <begin position="142"/>
        <end position="160"/>
    </location>
</feature>
<evidence type="ECO:0000256" key="1">
    <source>
        <dbReference type="ARBA" id="ARBA00008655"/>
    </source>
</evidence>
<feature type="transmembrane region" description="Helical" evidence="6">
    <location>
        <begin position="12"/>
        <end position="30"/>
    </location>
</feature>
<sequence length="327" mass="36362">MSQFSSSTLSDLFSSPLLLVAAIPVFYYAVLPRILAVLPQKIQFLAKCIIVLISTLIMSVAGCFISIVCAILDKRYAINYLVSRMFGILAAPPCGITYKVVGEENLDTYPAIVVCNHQSSMDMMILGRVFPKHCVVMAKKELLYFPFLGIFMKLSNAIFIDRKNHKKAIESTTLAVADMKKHNSGIWIFPEGTRSRLEKADLLPFKKGAFHLAIQSQHPILPIVSEPYSHIYDSAKRSFPGGELEIRVLDPIPTIGMTTDDVNELMEKTRDVMMKHLREMDRARNGGAEVPAEETTSTISNNTSKTTATSVGTQDEAAVKKRRTLKD</sequence>
<organism evidence="8 9">
    <name type="scientific">Dissophora globulifera</name>
    <dbReference type="NCBI Taxonomy" id="979702"/>
    <lineage>
        <taxon>Eukaryota</taxon>
        <taxon>Fungi</taxon>
        <taxon>Fungi incertae sedis</taxon>
        <taxon>Mucoromycota</taxon>
        <taxon>Mortierellomycotina</taxon>
        <taxon>Mortierellomycetes</taxon>
        <taxon>Mortierellales</taxon>
        <taxon>Mortierellaceae</taxon>
        <taxon>Dissophora</taxon>
    </lineage>
</organism>
<accession>A0A9P6URY3</accession>
<feature type="domain" description="Phospholipid/glycerol acyltransferase" evidence="7">
    <location>
        <begin position="111"/>
        <end position="228"/>
    </location>
</feature>
<feature type="transmembrane region" description="Helical" evidence="6">
    <location>
        <begin position="42"/>
        <end position="72"/>
    </location>
</feature>
<keyword evidence="4" id="KW-1208">Phospholipid metabolism</keyword>
<dbReference type="Proteomes" id="UP000738325">
    <property type="component" value="Unassembled WGS sequence"/>
</dbReference>
<keyword evidence="2 4" id="KW-0808">Transferase</keyword>
<reference evidence="8" key="1">
    <citation type="journal article" date="2020" name="Fungal Divers.">
        <title>Resolving the Mortierellaceae phylogeny through synthesis of multi-gene phylogenetics and phylogenomics.</title>
        <authorList>
            <person name="Vandepol N."/>
            <person name="Liber J."/>
            <person name="Desiro A."/>
            <person name="Na H."/>
            <person name="Kennedy M."/>
            <person name="Barry K."/>
            <person name="Grigoriev I.V."/>
            <person name="Miller A.N."/>
            <person name="O'Donnell K."/>
            <person name="Stajich J.E."/>
            <person name="Bonito G."/>
        </authorList>
    </citation>
    <scope>NUCLEOTIDE SEQUENCE</scope>
    <source>
        <strain evidence="8">REB-010B</strain>
    </source>
</reference>
<dbReference type="InterPro" id="IPR004552">
    <property type="entry name" value="AGP_acyltrans"/>
</dbReference>